<reference evidence="1" key="1">
    <citation type="submission" date="2023-06" db="EMBL/GenBank/DDBJ databases">
        <authorList>
            <person name="Delattre M."/>
        </authorList>
    </citation>
    <scope>NUCLEOTIDE SEQUENCE</scope>
    <source>
        <strain evidence="1">AF72</strain>
    </source>
</reference>
<gene>
    <name evidence="1" type="ORF">MSPICULIGERA_LOCUS21974</name>
</gene>
<organism evidence="1 2">
    <name type="scientific">Mesorhabditis spiculigera</name>
    <dbReference type="NCBI Taxonomy" id="96644"/>
    <lineage>
        <taxon>Eukaryota</taxon>
        <taxon>Metazoa</taxon>
        <taxon>Ecdysozoa</taxon>
        <taxon>Nematoda</taxon>
        <taxon>Chromadorea</taxon>
        <taxon>Rhabditida</taxon>
        <taxon>Rhabditina</taxon>
        <taxon>Rhabditomorpha</taxon>
        <taxon>Rhabditoidea</taxon>
        <taxon>Rhabditidae</taxon>
        <taxon>Mesorhabditinae</taxon>
        <taxon>Mesorhabditis</taxon>
    </lineage>
</organism>
<accession>A0AA36DAV4</accession>
<dbReference type="Proteomes" id="UP001177023">
    <property type="component" value="Unassembled WGS sequence"/>
</dbReference>
<evidence type="ECO:0000313" key="1">
    <source>
        <dbReference type="EMBL" id="CAJ0583906.1"/>
    </source>
</evidence>
<evidence type="ECO:0000313" key="2">
    <source>
        <dbReference type="Proteomes" id="UP001177023"/>
    </source>
</evidence>
<feature type="non-terminal residue" evidence="1">
    <location>
        <position position="1"/>
    </location>
</feature>
<sequence length="129" mass="14512">MITAQATPHQPGVRNVRFRIEYVKPTTPESILTLWGGFPYELRIYDVCQKVSQAIGLPGTSFGLQYYPGGPFIPMSKSVEDAWRDDPNKLDEALILAKVYVLRGLYNRIVYDQDDETSANAEPSSSKQN</sequence>
<keyword evidence="2" id="KW-1185">Reference proteome</keyword>
<dbReference type="AlphaFoldDB" id="A0AA36DAV4"/>
<dbReference type="EMBL" id="CATQJA010002665">
    <property type="protein sequence ID" value="CAJ0583906.1"/>
    <property type="molecule type" value="Genomic_DNA"/>
</dbReference>
<name>A0AA36DAV4_9BILA</name>
<protein>
    <submittedName>
        <fullName evidence="1">Uncharacterized protein</fullName>
    </submittedName>
</protein>
<comment type="caution">
    <text evidence="1">The sequence shown here is derived from an EMBL/GenBank/DDBJ whole genome shotgun (WGS) entry which is preliminary data.</text>
</comment>
<proteinExistence type="predicted"/>